<accession>A0ABM1EYH9</accession>
<feature type="compositionally biased region" description="Low complexity" evidence="1">
    <location>
        <begin position="45"/>
        <end position="63"/>
    </location>
</feature>
<reference evidence="3" key="1">
    <citation type="submission" date="2025-08" db="UniProtKB">
        <authorList>
            <consortium name="RefSeq"/>
        </authorList>
    </citation>
    <scope>IDENTIFICATION</scope>
</reference>
<protein>
    <submittedName>
        <fullName evidence="3">Major latex allergen Hev b 5-like</fullName>
    </submittedName>
</protein>
<feature type="compositionally biased region" description="Basic and acidic residues" evidence="1">
    <location>
        <begin position="106"/>
        <end position="121"/>
    </location>
</feature>
<evidence type="ECO:0000313" key="3">
    <source>
        <dbReference type="RefSeq" id="XP_014677250.1"/>
    </source>
</evidence>
<evidence type="ECO:0000256" key="1">
    <source>
        <dbReference type="SAM" id="MobiDB-lite"/>
    </source>
</evidence>
<feature type="region of interest" description="Disordered" evidence="1">
    <location>
        <begin position="20"/>
        <end position="158"/>
    </location>
</feature>
<dbReference type="RefSeq" id="XP_014677250.1">
    <property type="nucleotide sequence ID" value="XM_014821764.1"/>
</dbReference>
<name>A0ABM1EYH9_PRICU</name>
<feature type="compositionally biased region" description="Low complexity" evidence="1">
    <location>
        <begin position="122"/>
        <end position="132"/>
    </location>
</feature>
<organism evidence="2 3">
    <name type="scientific">Priapulus caudatus</name>
    <name type="common">Priapulid worm</name>
    <dbReference type="NCBI Taxonomy" id="37621"/>
    <lineage>
        <taxon>Eukaryota</taxon>
        <taxon>Metazoa</taxon>
        <taxon>Ecdysozoa</taxon>
        <taxon>Scalidophora</taxon>
        <taxon>Priapulida</taxon>
        <taxon>Priapulimorpha</taxon>
        <taxon>Priapulimorphida</taxon>
        <taxon>Priapulidae</taxon>
        <taxon>Priapulus</taxon>
    </lineage>
</organism>
<keyword evidence="2" id="KW-1185">Reference proteome</keyword>
<gene>
    <name evidence="3" type="primary">LOC106817114</name>
</gene>
<sequence>MIKTMTMMAVTIEHTTQSINNMADEQVKETSDLPVEEEQKETPMEMELTAPAETEEPAAAAAPPAEPPAEDATVPAAAPEPTAPEAAPEAQALPDADVASATEAVAKIEEPEAAEGKERDAAAAAAENGTGETPADNDSQEESAKEAVAENVEVTRPPRFLSLFVNGEELMTAGRSKWQWGRSDIRHF</sequence>
<evidence type="ECO:0000313" key="2">
    <source>
        <dbReference type="Proteomes" id="UP000695022"/>
    </source>
</evidence>
<dbReference type="GeneID" id="106817114"/>
<proteinExistence type="predicted"/>
<dbReference type="Proteomes" id="UP000695022">
    <property type="component" value="Unplaced"/>
</dbReference>
<feature type="compositionally biased region" description="Low complexity" evidence="1">
    <location>
        <begin position="70"/>
        <end position="96"/>
    </location>
</feature>